<comment type="caution">
    <text evidence="2">The sequence shown here is derived from an EMBL/GenBank/DDBJ whole genome shotgun (WGS) entry which is preliminary data.</text>
</comment>
<organism evidence="2 3">
    <name type="scientific">Natronocella acetinitrilica</name>
    <dbReference type="NCBI Taxonomy" id="414046"/>
    <lineage>
        <taxon>Bacteria</taxon>
        <taxon>Pseudomonadati</taxon>
        <taxon>Pseudomonadota</taxon>
        <taxon>Gammaproteobacteria</taxon>
        <taxon>Chromatiales</taxon>
        <taxon>Ectothiorhodospiraceae</taxon>
        <taxon>Natronocella</taxon>
    </lineage>
</organism>
<dbReference type="SUPFAM" id="SSF55729">
    <property type="entry name" value="Acyl-CoA N-acyltransferases (Nat)"/>
    <property type="match status" value="1"/>
</dbReference>
<dbReference type="RefSeq" id="WP_253479587.1">
    <property type="nucleotide sequence ID" value="NZ_JALJXV010000007.1"/>
</dbReference>
<accession>A0AAE3G6Q8</accession>
<dbReference type="EMBL" id="JALJXV010000007">
    <property type="protein sequence ID" value="MCP1675776.1"/>
    <property type="molecule type" value="Genomic_DNA"/>
</dbReference>
<protein>
    <submittedName>
        <fullName evidence="2">CelD/BcsL family acetyltransferase involved in cellulose biosynthesis</fullName>
    </submittedName>
</protein>
<dbReference type="InterPro" id="IPR016181">
    <property type="entry name" value="Acyl_CoA_acyltransferase"/>
</dbReference>
<keyword evidence="3" id="KW-1185">Reference proteome</keyword>
<proteinExistence type="predicted"/>
<evidence type="ECO:0000259" key="1">
    <source>
        <dbReference type="Pfam" id="PF13480"/>
    </source>
</evidence>
<dbReference type="InterPro" id="IPR038740">
    <property type="entry name" value="BioF2-like_GNAT_dom"/>
</dbReference>
<reference evidence="2" key="1">
    <citation type="submission" date="2022-03" db="EMBL/GenBank/DDBJ databases">
        <title>Genomic Encyclopedia of Type Strains, Phase III (KMG-III): the genomes of soil and plant-associated and newly described type strains.</title>
        <authorList>
            <person name="Whitman W."/>
        </authorList>
    </citation>
    <scope>NUCLEOTIDE SEQUENCE</scope>
    <source>
        <strain evidence="2">ANL 6-2</strain>
    </source>
</reference>
<gene>
    <name evidence="2" type="ORF">J2T57_002931</name>
</gene>
<evidence type="ECO:0000313" key="2">
    <source>
        <dbReference type="EMBL" id="MCP1675776.1"/>
    </source>
</evidence>
<evidence type="ECO:0000313" key="3">
    <source>
        <dbReference type="Proteomes" id="UP001205843"/>
    </source>
</evidence>
<feature type="domain" description="BioF2-like acetyltransferase" evidence="1">
    <location>
        <begin position="195"/>
        <end position="342"/>
    </location>
</feature>
<dbReference type="Proteomes" id="UP001205843">
    <property type="component" value="Unassembled WGS sequence"/>
</dbReference>
<dbReference type="Gene3D" id="3.40.630.30">
    <property type="match status" value="1"/>
</dbReference>
<sequence length="399" mass="44576">MSRVLPVDAAPLEVRCIRDYSAMKDLAGDWKRLHALTANATPWQSWEWFSSWWPAMGAPHQLCVVVVIEQGVAVLIMPLQIRRCRKLGLPARVLEPVGMPDEINRPQFALGECKVHHLAHAVAVLAGSGVGKEGAVPAWDILQIDEVVPDDSQLNALLYQVEVQGLQWRQFPLHACPYLDLNQEWTAYLASRGRRLAKNLKAGHRKLSKHGAVRLQIANTPEEIEESLVCYINLFTKSWKQSAGIAFAQTNNYGAYYRRFIGLLARQGRARVLLLECGGEPVAGAIAVMDGNTYYGAQIAHDQRFDHCSPGTLLEALELELLMGERSYEKYDFFGGAMNNKRRWADESIETMRLIAFNKGAIGRVLAGYYIKAKPILRRLVNRGPSPTGVNAPCDFKKS</sequence>
<name>A0AAE3G6Q8_9GAMM</name>
<dbReference type="AlphaFoldDB" id="A0AAE3G6Q8"/>
<dbReference type="Pfam" id="PF13480">
    <property type="entry name" value="Acetyltransf_6"/>
    <property type="match status" value="1"/>
</dbReference>